<keyword evidence="3" id="KW-0472">Membrane</keyword>
<keyword evidence="3" id="KW-0812">Transmembrane</keyword>
<comment type="subcellular location">
    <subcellularLocation>
        <location evidence="1">Membrane</location>
        <topology evidence="1">Multi-pass membrane protein</topology>
    </subcellularLocation>
</comment>
<keyword evidence="2" id="KW-0460">Magnesium</keyword>
<dbReference type="SUPFAM" id="SSF56784">
    <property type="entry name" value="HAD-like"/>
    <property type="match status" value="1"/>
</dbReference>
<sequence>MHDLHDVSHHKYMRRMNLKGSKSIIATPHTVFFDDMVARILNQMLIGYIGILVLSYVSRTANQDAIDAAIWLEYLLTLKRQELEFERFTTSASIQSTYIDTPSKQKELQNRFLCNTRADLRNIVQLAVARRLYLRKQKISSGGLCEFIDVLPMFGPPRHDSAYTIRRASDLGVNIQMITASATLLGNHKDEILASVPVEQLIEKVDGFAAPEHKYNIVKKLQELKHICRMTGDGYSYFEESQYWLHEALLILFSPSLDSVLSSAQTIQSVLSFKLELLHYLFSSPISLCLSNRFIQFQLPFSVTVHAHYFNMDFQLFAIYGLIFAILNDGYMALVTIVFLLRESTSSWYISKHIKNLSLFVQSTSPSHKHNSSLFFSLENFPLLCAKILDSSFDQEACTFQNDLLIA</sequence>
<dbReference type="Gene3D" id="3.40.50.1000">
    <property type="entry name" value="HAD superfamily/HAD-like"/>
    <property type="match status" value="1"/>
</dbReference>
<evidence type="ECO:0000313" key="4">
    <source>
        <dbReference type="EMBL" id="KAH0873878.1"/>
    </source>
</evidence>
<dbReference type="PANTHER" id="PTHR42861">
    <property type="entry name" value="CALCIUM-TRANSPORTING ATPASE"/>
    <property type="match status" value="1"/>
</dbReference>
<accession>A0ABQ7Z151</accession>
<reference evidence="4 5" key="1">
    <citation type="submission" date="2021-05" db="EMBL/GenBank/DDBJ databases">
        <title>Genome Assembly of Synthetic Allotetraploid Brassica napus Reveals Homoeologous Exchanges between Subgenomes.</title>
        <authorList>
            <person name="Davis J.T."/>
        </authorList>
    </citation>
    <scope>NUCLEOTIDE SEQUENCE [LARGE SCALE GENOMIC DNA]</scope>
    <source>
        <strain evidence="5">cv. Da-Ae</strain>
        <tissue evidence="4">Seedling</tissue>
    </source>
</reference>
<dbReference type="InterPro" id="IPR023214">
    <property type="entry name" value="HAD_sf"/>
</dbReference>
<organism evidence="4 5">
    <name type="scientific">Brassica napus</name>
    <name type="common">Rape</name>
    <dbReference type="NCBI Taxonomy" id="3708"/>
    <lineage>
        <taxon>Eukaryota</taxon>
        <taxon>Viridiplantae</taxon>
        <taxon>Streptophyta</taxon>
        <taxon>Embryophyta</taxon>
        <taxon>Tracheophyta</taxon>
        <taxon>Spermatophyta</taxon>
        <taxon>Magnoliopsida</taxon>
        <taxon>eudicotyledons</taxon>
        <taxon>Gunneridae</taxon>
        <taxon>Pentapetalae</taxon>
        <taxon>rosids</taxon>
        <taxon>malvids</taxon>
        <taxon>Brassicales</taxon>
        <taxon>Brassicaceae</taxon>
        <taxon>Brassiceae</taxon>
        <taxon>Brassica</taxon>
    </lineage>
</organism>
<name>A0ABQ7Z151_BRANA</name>
<dbReference type="EMBL" id="JAGKQM010000016">
    <property type="protein sequence ID" value="KAH0873878.1"/>
    <property type="molecule type" value="Genomic_DNA"/>
</dbReference>
<feature type="transmembrane region" description="Helical" evidence="3">
    <location>
        <begin position="40"/>
        <end position="57"/>
    </location>
</feature>
<evidence type="ECO:0000256" key="3">
    <source>
        <dbReference type="SAM" id="Phobius"/>
    </source>
</evidence>
<protein>
    <submittedName>
        <fullName evidence="4">Uncharacterized protein</fullName>
    </submittedName>
</protein>
<keyword evidence="5" id="KW-1185">Reference proteome</keyword>
<evidence type="ECO:0000256" key="2">
    <source>
        <dbReference type="ARBA" id="ARBA00022842"/>
    </source>
</evidence>
<comment type="caution">
    <text evidence="4">The sequence shown here is derived from an EMBL/GenBank/DDBJ whole genome shotgun (WGS) entry which is preliminary data.</text>
</comment>
<evidence type="ECO:0000256" key="1">
    <source>
        <dbReference type="ARBA" id="ARBA00004141"/>
    </source>
</evidence>
<dbReference type="InterPro" id="IPR023299">
    <property type="entry name" value="ATPase_P-typ_cyto_dom_N"/>
</dbReference>
<dbReference type="Gene3D" id="3.40.1110.10">
    <property type="entry name" value="Calcium-transporting ATPase, cytoplasmic domain N"/>
    <property type="match status" value="1"/>
</dbReference>
<gene>
    <name evidence="4" type="ORF">HID58_071240</name>
</gene>
<dbReference type="Proteomes" id="UP000824890">
    <property type="component" value="Unassembled WGS sequence"/>
</dbReference>
<proteinExistence type="predicted"/>
<keyword evidence="3" id="KW-1133">Transmembrane helix</keyword>
<evidence type="ECO:0000313" key="5">
    <source>
        <dbReference type="Proteomes" id="UP000824890"/>
    </source>
</evidence>
<dbReference type="InterPro" id="IPR036412">
    <property type="entry name" value="HAD-like_sf"/>
</dbReference>
<feature type="transmembrane region" description="Helical" evidence="3">
    <location>
        <begin position="317"/>
        <end position="341"/>
    </location>
</feature>